<evidence type="ECO:0000259" key="3">
    <source>
        <dbReference type="PROSITE" id="PS50026"/>
    </source>
</evidence>
<name>A0AAD9KGI6_9ANNE</name>
<feature type="disulfide bond" evidence="2">
    <location>
        <begin position="364"/>
        <end position="373"/>
    </location>
</feature>
<sequence length="377" mass="41943">MKSQWPLIIRLGSVSTVTSPIVWTMESTPSAPPLAVTVSVKSSTSILVSWMPPSRQAVHGTIRGYVVRVYFRNGTQPRVEKQVLANLSTIYRRHQAYIYGLKKYTGYNIMVSGYTVKGEGPQSRPVSVRTLEDVPGQVSSLTFDRIQKDSFTVTWSPPKHSNGILQGYTLMYEESNLPTTRVTKSLSPETLSYTADRLMSHKFYTVTLFASTSVGSGLIRTAFVQTISPSPASLEICHMNTPMSLRTLHCGPGLVIKKMSASYGRMKLGQCIRDTFGSIGCELDVTDIVREFCAGKKKCTLHDWFLLNRIIIPDSNITCPRDLPKYLQVTYECENDPCNSKPCLNDGVCTASEDPYNIGYYCYCGMNFGGRHCQIGI</sequence>
<proteinExistence type="predicted"/>
<dbReference type="InterPro" id="IPR000922">
    <property type="entry name" value="Lectin_gal-bd_dom"/>
</dbReference>
<dbReference type="GO" id="GO:0016020">
    <property type="term" value="C:membrane"/>
    <property type="evidence" value="ECO:0007669"/>
    <property type="project" value="UniProtKB-SubCell"/>
</dbReference>
<dbReference type="CDD" id="cd22823">
    <property type="entry name" value="Gal_Rha_Lectin"/>
    <property type="match status" value="1"/>
</dbReference>
<gene>
    <name evidence="5" type="ORF">LSH36_1g16023</name>
</gene>
<dbReference type="InterPro" id="IPR013783">
    <property type="entry name" value="Ig-like_fold"/>
</dbReference>
<dbReference type="AlphaFoldDB" id="A0AAD9KGI6"/>
<dbReference type="SUPFAM" id="SSF57196">
    <property type="entry name" value="EGF/Laminin"/>
    <property type="match status" value="1"/>
</dbReference>
<dbReference type="SMART" id="SM00181">
    <property type="entry name" value="EGF"/>
    <property type="match status" value="1"/>
</dbReference>
<keyword evidence="6" id="KW-1185">Reference proteome</keyword>
<dbReference type="PROSITE" id="PS00022">
    <property type="entry name" value="EGF_1"/>
    <property type="match status" value="1"/>
</dbReference>
<reference evidence="5" key="1">
    <citation type="journal article" date="2023" name="Mol. Biol. Evol.">
        <title>Third-Generation Sequencing Reveals the Adaptive Role of the Epigenome in Three Deep-Sea Polychaetes.</title>
        <authorList>
            <person name="Perez M."/>
            <person name="Aroh O."/>
            <person name="Sun Y."/>
            <person name="Lan Y."/>
            <person name="Juniper S.K."/>
            <person name="Young C.R."/>
            <person name="Angers B."/>
            <person name="Qian P.Y."/>
        </authorList>
    </citation>
    <scope>NUCLEOTIDE SEQUENCE</scope>
    <source>
        <strain evidence="5">P08H-3</strain>
    </source>
</reference>
<dbReference type="InterPro" id="IPR043159">
    <property type="entry name" value="Lectin_gal-bd_sf"/>
</dbReference>
<accession>A0AAD9KGI6</accession>
<feature type="domain" description="EGF-like" evidence="3">
    <location>
        <begin position="334"/>
        <end position="374"/>
    </location>
</feature>
<dbReference type="Gene3D" id="2.10.25.10">
    <property type="entry name" value="Laminin"/>
    <property type="match status" value="1"/>
</dbReference>
<protein>
    <submittedName>
        <fullName evidence="5">Uncharacterized protein</fullName>
    </submittedName>
</protein>
<comment type="caution">
    <text evidence="2">Lacks conserved residue(s) required for the propagation of feature annotation.</text>
</comment>
<evidence type="ECO:0000256" key="1">
    <source>
        <dbReference type="ARBA" id="ARBA00022737"/>
    </source>
</evidence>
<evidence type="ECO:0000313" key="6">
    <source>
        <dbReference type="Proteomes" id="UP001208570"/>
    </source>
</evidence>
<dbReference type="Gene3D" id="2.60.40.10">
    <property type="entry name" value="Immunoglobulins"/>
    <property type="match status" value="2"/>
</dbReference>
<evidence type="ECO:0000313" key="5">
    <source>
        <dbReference type="EMBL" id="KAK2170690.1"/>
    </source>
</evidence>
<dbReference type="InterPro" id="IPR003961">
    <property type="entry name" value="FN3_dom"/>
</dbReference>
<dbReference type="GO" id="GO:0030246">
    <property type="term" value="F:carbohydrate binding"/>
    <property type="evidence" value="ECO:0007669"/>
    <property type="project" value="InterPro"/>
</dbReference>
<evidence type="ECO:0000259" key="4">
    <source>
        <dbReference type="PROSITE" id="PS50853"/>
    </source>
</evidence>
<dbReference type="Pfam" id="PF00041">
    <property type="entry name" value="fn3"/>
    <property type="match status" value="2"/>
</dbReference>
<keyword evidence="1" id="KW-0677">Repeat</keyword>
<dbReference type="SUPFAM" id="SSF49265">
    <property type="entry name" value="Fibronectin type III"/>
    <property type="match status" value="1"/>
</dbReference>
<dbReference type="PANTHER" id="PTHR46957">
    <property type="entry name" value="CYTOKINE RECEPTOR"/>
    <property type="match status" value="1"/>
</dbReference>
<dbReference type="CDD" id="cd00054">
    <property type="entry name" value="EGF_CA"/>
    <property type="match status" value="1"/>
</dbReference>
<feature type="domain" description="Fibronectin type-III" evidence="4">
    <location>
        <begin position="137"/>
        <end position="230"/>
    </location>
</feature>
<dbReference type="FunFam" id="2.60.40.10:FF:000028">
    <property type="entry name" value="Neuronal cell adhesion molecule"/>
    <property type="match status" value="1"/>
</dbReference>
<organism evidence="5 6">
    <name type="scientific">Paralvinella palmiformis</name>
    <dbReference type="NCBI Taxonomy" id="53620"/>
    <lineage>
        <taxon>Eukaryota</taxon>
        <taxon>Metazoa</taxon>
        <taxon>Spiralia</taxon>
        <taxon>Lophotrochozoa</taxon>
        <taxon>Annelida</taxon>
        <taxon>Polychaeta</taxon>
        <taxon>Sedentaria</taxon>
        <taxon>Canalipalpata</taxon>
        <taxon>Terebellida</taxon>
        <taxon>Terebelliformia</taxon>
        <taxon>Alvinellidae</taxon>
        <taxon>Paralvinella</taxon>
    </lineage>
</organism>
<dbReference type="Gene3D" id="2.60.120.740">
    <property type="match status" value="1"/>
</dbReference>
<dbReference type="PROSITE" id="PS50026">
    <property type="entry name" value="EGF_3"/>
    <property type="match status" value="1"/>
</dbReference>
<dbReference type="Proteomes" id="UP001208570">
    <property type="component" value="Unassembled WGS sequence"/>
</dbReference>
<dbReference type="PANTHER" id="PTHR46957:SF3">
    <property type="entry name" value="CYTOKINE RECEPTOR"/>
    <property type="match status" value="1"/>
</dbReference>
<keyword evidence="2" id="KW-0245">EGF-like domain</keyword>
<dbReference type="CDD" id="cd00063">
    <property type="entry name" value="FN3"/>
    <property type="match status" value="2"/>
</dbReference>
<dbReference type="EMBL" id="JAODUP010000001">
    <property type="protein sequence ID" value="KAK2170690.1"/>
    <property type="molecule type" value="Genomic_DNA"/>
</dbReference>
<evidence type="ECO:0000256" key="2">
    <source>
        <dbReference type="PROSITE-ProRule" id="PRU00076"/>
    </source>
</evidence>
<dbReference type="InterPro" id="IPR050713">
    <property type="entry name" value="RTP_Phos/Ushers"/>
</dbReference>
<dbReference type="InterPro" id="IPR036116">
    <property type="entry name" value="FN3_sf"/>
</dbReference>
<dbReference type="PROSITE" id="PS50853">
    <property type="entry name" value="FN3"/>
    <property type="match status" value="2"/>
</dbReference>
<dbReference type="InterPro" id="IPR000742">
    <property type="entry name" value="EGF"/>
</dbReference>
<dbReference type="Pfam" id="PF02140">
    <property type="entry name" value="SUEL_Lectin"/>
    <property type="match status" value="1"/>
</dbReference>
<dbReference type="SMART" id="SM00060">
    <property type="entry name" value="FN3"/>
    <property type="match status" value="2"/>
</dbReference>
<feature type="domain" description="Fibronectin type-III" evidence="4">
    <location>
        <begin position="32"/>
        <end position="133"/>
    </location>
</feature>
<comment type="caution">
    <text evidence="5">The sequence shown here is derived from an EMBL/GenBank/DDBJ whole genome shotgun (WGS) entry which is preliminary data.</text>
</comment>
<keyword evidence="2" id="KW-1015">Disulfide bond</keyword>